<protein>
    <submittedName>
        <fullName evidence="1">Uncharacterized protein</fullName>
    </submittedName>
</protein>
<dbReference type="EMBL" id="JAUSUX010000008">
    <property type="protein sequence ID" value="MDQ0286241.1"/>
    <property type="molecule type" value="Genomic_DNA"/>
</dbReference>
<evidence type="ECO:0000313" key="2">
    <source>
        <dbReference type="Proteomes" id="UP001225644"/>
    </source>
</evidence>
<accession>A0ABU0B0K2</accession>
<dbReference type="RefSeq" id="WP_307401107.1">
    <property type="nucleotide sequence ID" value="NZ_JAUSUX010000008.1"/>
</dbReference>
<sequence length="182" mass="19927">MEEVLNVGAKDLESNTLEKDNRELEAFSKGALLKSLATMNLAYVAPYLSLARVAGKEAGAGAVVTIRVRDVNILATGSYTVVRMCTLTDIDASSSKKSIENVLYTSRNLSSQVFEPFVYIGRTGDGQEVFAYSNDNEFLVARMGGDDETVLREVKKMAAEKEMRSLARFVDLIEQEIKAAAI</sequence>
<evidence type="ECO:0000313" key="1">
    <source>
        <dbReference type="EMBL" id="MDQ0286241.1"/>
    </source>
</evidence>
<reference evidence="1 2" key="1">
    <citation type="submission" date="2023-07" db="EMBL/GenBank/DDBJ databases">
        <title>Genomic Encyclopedia of Type Strains, Phase IV (KMG-IV): sequencing the most valuable type-strain genomes for metagenomic binning, comparative biology and taxonomic classification.</title>
        <authorList>
            <person name="Goeker M."/>
        </authorList>
    </citation>
    <scope>NUCLEOTIDE SEQUENCE [LARGE SCALE GENOMIC DNA]</scope>
    <source>
        <strain evidence="1 2">DSM 12396</strain>
    </source>
</reference>
<keyword evidence="2" id="KW-1185">Reference proteome</keyword>
<proteinExistence type="predicted"/>
<gene>
    <name evidence="1" type="ORF">J2Z49_001353</name>
</gene>
<organism evidence="1 2">
    <name type="scientific">Desulfofundulus luciae</name>
    <dbReference type="NCBI Taxonomy" id="74702"/>
    <lineage>
        <taxon>Bacteria</taxon>
        <taxon>Bacillati</taxon>
        <taxon>Bacillota</taxon>
        <taxon>Clostridia</taxon>
        <taxon>Eubacteriales</taxon>
        <taxon>Peptococcaceae</taxon>
        <taxon>Desulfofundulus</taxon>
    </lineage>
</organism>
<comment type="caution">
    <text evidence="1">The sequence shown here is derived from an EMBL/GenBank/DDBJ whole genome shotgun (WGS) entry which is preliminary data.</text>
</comment>
<name>A0ABU0B0K2_9FIRM</name>
<dbReference type="Proteomes" id="UP001225644">
    <property type="component" value="Unassembled WGS sequence"/>
</dbReference>